<keyword evidence="2" id="KW-1185">Reference proteome</keyword>
<organism evidence="1 2">
    <name type="scientific">Skeletonema marinoi</name>
    <dbReference type="NCBI Taxonomy" id="267567"/>
    <lineage>
        <taxon>Eukaryota</taxon>
        <taxon>Sar</taxon>
        <taxon>Stramenopiles</taxon>
        <taxon>Ochrophyta</taxon>
        <taxon>Bacillariophyta</taxon>
        <taxon>Coscinodiscophyceae</taxon>
        <taxon>Thalassiosirophycidae</taxon>
        <taxon>Thalassiosirales</taxon>
        <taxon>Skeletonemataceae</taxon>
        <taxon>Skeletonema</taxon>
        <taxon>Skeletonema marinoi-dohrnii complex</taxon>
    </lineage>
</organism>
<dbReference type="EMBL" id="JATAAI010000002">
    <property type="protein sequence ID" value="KAK1748000.1"/>
    <property type="molecule type" value="Genomic_DNA"/>
</dbReference>
<evidence type="ECO:0000313" key="2">
    <source>
        <dbReference type="Proteomes" id="UP001224775"/>
    </source>
</evidence>
<comment type="caution">
    <text evidence="1">The sequence shown here is derived from an EMBL/GenBank/DDBJ whole genome shotgun (WGS) entry which is preliminary data.</text>
</comment>
<sequence>MGRTVTRRYNPIRDTELDVGVVALVHSLQSARGKVLNGRRCILIEYLPKDERWKVQIQDESTTTALKVGNIKLTRRPVATHPEYLEMSLWYTQQCSAMLAGRKLEKKYRNARGVTFEDDEPYYRARKFVELLDHCTDGYEPHQTIMHGDIARYYSVVPETSQSCDATMGNLEYTAGCIALSGMCYGRAMRAMDCGDGRPDIVVFALLESAPVSLSVLLSHVVSTHYIGPESGYDRVRDDFRSSRLKMNIDDCELTPDQCSKDYCNAMKGPLGILYSLHKLISTPGRLDKILFGRIEKHPLFSKTLHRLFRLAARESKGTQDGEELGYTARCILMHMADMDGQMDDATFKSLTADRCSWDHGIQQQLLVKDDITSYEELLEFLQELLKDTSA</sequence>
<evidence type="ECO:0000313" key="1">
    <source>
        <dbReference type="EMBL" id="KAK1748000.1"/>
    </source>
</evidence>
<protein>
    <submittedName>
        <fullName evidence="1">Uncharacterized protein</fullName>
    </submittedName>
</protein>
<reference evidence="1" key="1">
    <citation type="submission" date="2023-06" db="EMBL/GenBank/DDBJ databases">
        <title>Survivors Of The Sea: Transcriptome response of Skeletonema marinoi to long-term dormancy.</title>
        <authorList>
            <person name="Pinder M.I.M."/>
            <person name="Kourtchenko O."/>
            <person name="Robertson E.K."/>
            <person name="Larsson T."/>
            <person name="Maumus F."/>
            <person name="Osuna-Cruz C.M."/>
            <person name="Vancaester E."/>
            <person name="Stenow R."/>
            <person name="Vandepoele K."/>
            <person name="Ploug H."/>
            <person name="Bruchert V."/>
            <person name="Godhe A."/>
            <person name="Topel M."/>
        </authorList>
    </citation>
    <scope>NUCLEOTIDE SEQUENCE</scope>
    <source>
        <strain evidence="1">R05AC</strain>
    </source>
</reference>
<dbReference type="AlphaFoldDB" id="A0AAD8YME6"/>
<gene>
    <name evidence="1" type="ORF">QTG54_001963</name>
</gene>
<dbReference type="Proteomes" id="UP001224775">
    <property type="component" value="Unassembled WGS sequence"/>
</dbReference>
<name>A0AAD8YME6_9STRA</name>
<accession>A0AAD8YME6</accession>
<proteinExistence type="predicted"/>